<dbReference type="EMBL" id="BMYX01000045">
    <property type="protein sequence ID" value="GGY30490.1"/>
    <property type="molecule type" value="Genomic_DNA"/>
</dbReference>
<dbReference type="AlphaFoldDB" id="A0A918P7D5"/>
<organism evidence="1 2">
    <name type="scientific">Paludibacterium paludis</name>
    <dbReference type="NCBI Taxonomy" id="1225769"/>
    <lineage>
        <taxon>Bacteria</taxon>
        <taxon>Pseudomonadati</taxon>
        <taxon>Pseudomonadota</taxon>
        <taxon>Betaproteobacteria</taxon>
        <taxon>Neisseriales</taxon>
        <taxon>Chromobacteriaceae</taxon>
        <taxon>Paludibacterium</taxon>
    </lineage>
</organism>
<evidence type="ECO:0000313" key="2">
    <source>
        <dbReference type="Proteomes" id="UP000645257"/>
    </source>
</evidence>
<sequence>MATDDHCGHAQAWPNCRIPDDHISKRFEKLAIAREGMGRLLHALQQQQQ</sequence>
<reference evidence="1" key="2">
    <citation type="submission" date="2020-09" db="EMBL/GenBank/DDBJ databases">
        <authorList>
            <person name="Sun Q."/>
            <person name="Kim S."/>
        </authorList>
    </citation>
    <scope>NUCLEOTIDE SEQUENCE</scope>
    <source>
        <strain evidence="1">KCTC 32182</strain>
    </source>
</reference>
<keyword evidence="2" id="KW-1185">Reference proteome</keyword>
<comment type="caution">
    <text evidence="1">The sequence shown here is derived from an EMBL/GenBank/DDBJ whole genome shotgun (WGS) entry which is preliminary data.</text>
</comment>
<proteinExistence type="predicted"/>
<dbReference type="Proteomes" id="UP000645257">
    <property type="component" value="Unassembled WGS sequence"/>
</dbReference>
<name>A0A918P7D5_9NEIS</name>
<reference evidence="1" key="1">
    <citation type="journal article" date="2014" name="Int. J. Syst. Evol. Microbiol.">
        <title>Complete genome sequence of Corynebacterium casei LMG S-19264T (=DSM 44701T), isolated from a smear-ripened cheese.</title>
        <authorList>
            <consortium name="US DOE Joint Genome Institute (JGI-PGF)"/>
            <person name="Walter F."/>
            <person name="Albersmeier A."/>
            <person name="Kalinowski J."/>
            <person name="Ruckert C."/>
        </authorList>
    </citation>
    <scope>NUCLEOTIDE SEQUENCE</scope>
    <source>
        <strain evidence="1">KCTC 32182</strain>
    </source>
</reference>
<protein>
    <submittedName>
        <fullName evidence="1">Uncharacterized protein</fullName>
    </submittedName>
</protein>
<evidence type="ECO:0000313" key="1">
    <source>
        <dbReference type="EMBL" id="GGY30490.1"/>
    </source>
</evidence>
<gene>
    <name evidence="1" type="ORF">GCM10011289_36250</name>
</gene>
<accession>A0A918P7D5</accession>